<dbReference type="InterPro" id="IPR046576">
    <property type="entry name" value="DUF6636"/>
</dbReference>
<dbReference type="KEGG" id="mgor:H0P51_17505"/>
<name>A0A7D6E0M8_9MYCO</name>
<dbReference type="Proteomes" id="UP000510682">
    <property type="component" value="Chromosome"/>
</dbReference>
<evidence type="ECO:0000313" key="2">
    <source>
        <dbReference type="EMBL" id="QLL05626.1"/>
    </source>
</evidence>
<evidence type="ECO:0000256" key="1">
    <source>
        <dbReference type="SAM" id="SignalP"/>
    </source>
</evidence>
<evidence type="ECO:0000313" key="3">
    <source>
        <dbReference type="Proteomes" id="UP000510682"/>
    </source>
</evidence>
<dbReference type="RefSeq" id="WP_180914036.1">
    <property type="nucleotide sequence ID" value="NZ_CP059165.1"/>
</dbReference>
<reference evidence="3" key="1">
    <citation type="submission" date="2020-07" db="EMBL/GenBank/DDBJ databases">
        <title>Description of Mycobacterium gordonae subsp. intergordonae subsp.nov. and Mycobacterium gordonae subsp. gordonae subsp. nov.</title>
        <authorList>
            <person name="Yu X."/>
        </authorList>
    </citation>
    <scope>NUCLEOTIDE SEQUENCE [LARGE SCALE GENOMIC DNA]</scope>
    <source>
        <strain evidence="3">24</strain>
    </source>
</reference>
<feature type="signal peptide" evidence="1">
    <location>
        <begin position="1"/>
        <end position="25"/>
    </location>
</feature>
<organism evidence="2 3">
    <name type="scientific">Mycobacterium vicinigordonae</name>
    <dbReference type="NCBI Taxonomy" id="1719132"/>
    <lineage>
        <taxon>Bacteria</taxon>
        <taxon>Bacillati</taxon>
        <taxon>Actinomycetota</taxon>
        <taxon>Actinomycetes</taxon>
        <taxon>Mycobacteriales</taxon>
        <taxon>Mycobacteriaceae</taxon>
        <taxon>Mycobacterium</taxon>
    </lineage>
</organism>
<gene>
    <name evidence="2" type="ORF">H0P51_17505</name>
</gene>
<proteinExistence type="predicted"/>
<feature type="chain" id="PRO_5027870516" description="Ig-like domain-containing protein" evidence="1">
    <location>
        <begin position="26"/>
        <end position="140"/>
    </location>
</feature>
<dbReference type="EMBL" id="CP059165">
    <property type="protein sequence ID" value="QLL05626.1"/>
    <property type="molecule type" value="Genomic_DNA"/>
</dbReference>
<sequence length="140" mass="14543">MRVIMPGLVAAAVAGAVAVPAVAHADSKYFQSPSGNIVCMLDSTGAACDIQEYTYTPPPPPECAQHIKWGNRFTLTAGKPGQIECHGDTLAMSGEASLNYGQTISAGSITCASSEQAGIKCTDSSSGHFFRVSRDSFQLG</sequence>
<protein>
    <recommendedName>
        <fullName evidence="4">Ig-like domain-containing protein</fullName>
    </recommendedName>
</protein>
<keyword evidence="1" id="KW-0732">Signal</keyword>
<keyword evidence="3" id="KW-1185">Reference proteome</keyword>
<evidence type="ECO:0008006" key="4">
    <source>
        <dbReference type="Google" id="ProtNLM"/>
    </source>
</evidence>
<dbReference type="AlphaFoldDB" id="A0A7D6E0M8"/>
<dbReference type="Pfam" id="PF20341">
    <property type="entry name" value="DUF6636"/>
    <property type="match status" value="1"/>
</dbReference>
<accession>A0A7D6E0M8</accession>
<reference evidence="3" key="3">
    <citation type="submission" date="2023-07" db="EMBL/GenBank/DDBJ databases">
        <title>Description of Mycobacterium gordonae subsp. intergordonae subsp.nov. and Mycobacterium gordonae subsp. gordonae subsp. nov.</title>
        <authorList>
            <person name="Huang H."/>
        </authorList>
    </citation>
    <scope>NUCLEOTIDE SEQUENCE [LARGE SCALE GENOMIC DNA]</scope>
    <source>
        <strain evidence="3">24</strain>
    </source>
</reference>
<reference evidence="2 3" key="2">
    <citation type="submission" date="2020-07" db="EMBL/GenBank/DDBJ databases">
        <authorList>
            <person name="Yu X."/>
        </authorList>
    </citation>
    <scope>NUCLEOTIDE SEQUENCE [LARGE SCALE GENOMIC DNA]</scope>
    <source>
        <strain evidence="3">24</strain>
    </source>
</reference>